<reference evidence="2 3" key="1">
    <citation type="submission" date="2019-02" db="EMBL/GenBank/DDBJ databases">
        <title>Deep-cultivation of Planctomycetes and their phenomic and genomic characterization uncovers novel biology.</title>
        <authorList>
            <person name="Wiegand S."/>
            <person name="Jogler M."/>
            <person name="Boedeker C."/>
            <person name="Pinto D."/>
            <person name="Vollmers J."/>
            <person name="Rivas-Marin E."/>
            <person name="Kohn T."/>
            <person name="Peeters S.H."/>
            <person name="Heuer A."/>
            <person name="Rast P."/>
            <person name="Oberbeckmann S."/>
            <person name="Bunk B."/>
            <person name="Jeske O."/>
            <person name="Meyerdierks A."/>
            <person name="Storesund J.E."/>
            <person name="Kallscheuer N."/>
            <person name="Luecker S."/>
            <person name="Lage O.M."/>
            <person name="Pohl T."/>
            <person name="Merkel B.J."/>
            <person name="Hornburger P."/>
            <person name="Mueller R.-W."/>
            <person name="Bruemmer F."/>
            <person name="Labrenz M."/>
            <person name="Spormann A.M."/>
            <person name="Op den Camp H."/>
            <person name="Overmann J."/>
            <person name="Amann R."/>
            <person name="Jetten M.S.M."/>
            <person name="Mascher T."/>
            <person name="Medema M.H."/>
            <person name="Devos D.P."/>
            <person name="Kaster A.-K."/>
            <person name="Ovreas L."/>
            <person name="Rohde M."/>
            <person name="Galperin M.Y."/>
            <person name="Jogler C."/>
        </authorList>
    </citation>
    <scope>NUCLEOTIDE SEQUENCE [LARGE SCALE GENOMIC DNA]</scope>
    <source>
        <strain evidence="2 3">HG15A2</strain>
    </source>
</reference>
<accession>A0A517MR87</accession>
<dbReference type="EMBL" id="CP036263">
    <property type="protein sequence ID" value="QDS97392.1"/>
    <property type="molecule type" value="Genomic_DNA"/>
</dbReference>
<evidence type="ECO:0000313" key="3">
    <source>
        <dbReference type="Proteomes" id="UP000319852"/>
    </source>
</evidence>
<dbReference type="AlphaFoldDB" id="A0A517MR87"/>
<protein>
    <submittedName>
        <fullName evidence="2">Ribonuclease Z</fullName>
    </submittedName>
</protein>
<keyword evidence="3" id="KW-1185">Reference proteome</keyword>
<dbReference type="PANTHER" id="PTHR46504">
    <property type="entry name" value="TRNASE Z TRZ1"/>
    <property type="match status" value="1"/>
</dbReference>
<dbReference type="SUPFAM" id="SSF56281">
    <property type="entry name" value="Metallo-hydrolase/oxidoreductase"/>
    <property type="match status" value="1"/>
</dbReference>
<dbReference type="Gene3D" id="3.60.15.10">
    <property type="entry name" value="Ribonuclease Z/Hydroxyacylglutathione hydrolase-like"/>
    <property type="match status" value="1"/>
</dbReference>
<dbReference type="RefSeq" id="WP_145057735.1">
    <property type="nucleotide sequence ID" value="NZ_CP036263.1"/>
</dbReference>
<name>A0A517MR87_9BACT</name>
<dbReference type="OrthoDB" id="9800940at2"/>
<sequence length="279" mass="32035">MVDNAPLISHTHGELTVEGYSRAAVQTYWRIPELKLGFDLGAHPWSFMGTDTWFVSHAHLDHIAALPLYVARRRMMKMSPPTIYMPPEAIEPSREMLKQFTRLDRGRMPCEILPIYAGAEIELSRELVVTVSETKHSVASCGFVVWQRRNKLKAEYVDLSGDQIRDLRTSGTEITEELRTPLVAYTGDTAPVGLDRCPAMYEAKILITELTFVSPEHRKEKIHKFGHMHLDDYVDRRDKFNNELIIAGHLSTRYHPNKVRRMVENALPGMLDGRLKLWL</sequence>
<dbReference type="KEGG" id="amob:HG15A2_06530"/>
<dbReference type="InterPro" id="IPR001279">
    <property type="entry name" value="Metallo-B-lactamas"/>
</dbReference>
<organism evidence="2 3">
    <name type="scientific">Adhaeretor mobilis</name>
    <dbReference type="NCBI Taxonomy" id="1930276"/>
    <lineage>
        <taxon>Bacteria</taxon>
        <taxon>Pseudomonadati</taxon>
        <taxon>Planctomycetota</taxon>
        <taxon>Planctomycetia</taxon>
        <taxon>Pirellulales</taxon>
        <taxon>Lacipirellulaceae</taxon>
        <taxon>Adhaeretor</taxon>
    </lineage>
</organism>
<proteinExistence type="predicted"/>
<dbReference type="InterPro" id="IPR036866">
    <property type="entry name" value="RibonucZ/Hydroxyglut_hydro"/>
</dbReference>
<dbReference type="Proteomes" id="UP000319852">
    <property type="component" value="Chromosome"/>
</dbReference>
<feature type="domain" description="Metallo-beta-lactamase" evidence="1">
    <location>
        <begin position="51"/>
        <end position="249"/>
    </location>
</feature>
<gene>
    <name evidence="2" type="ORF">HG15A2_06530</name>
</gene>
<dbReference type="Pfam" id="PF12706">
    <property type="entry name" value="Lactamase_B_2"/>
    <property type="match status" value="1"/>
</dbReference>
<dbReference type="PANTHER" id="PTHR46504:SF2">
    <property type="entry name" value="TRNASE Z TRZ1"/>
    <property type="match status" value="1"/>
</dbReference>
<evidence type="ECO:0000259" key="1">
    <source>
        <dbReference type="Pfam" id="PF12706"/>
    </source>
</evidence>
<evidence type="ECO:0000313" key="2">
    <source>
        <dbReference type="EMBL" id="QDS97392.1"/>
    </source>
</evidence>